<keyword evidence="3" id="KW-1003">Cell membrane</keyword>
<reference evidence="13 14" key="1">
    <citation type="submission" date="2024-05" db="EMBL/GenBank/DDBJ databases">
        <authorList>
            <person name="Wallberg A."/>
        </authorList>
    </citation>
    <scope>NUCLEOTIDE SEQUENCE [LARGE SCALE GENOMIC DNA]</scope>
</reference>
<dbReference type="GO" id="GO:0035237">
    <property type="term" value="F:corazonin receptor activity"/>
    <property type="evidence" value="ECO:0007669"/>
    <property type="project" value="TreeGrafter"/>
</dbReference>
<evidence type="ECO:0000256" key="8">
    <source>
        <dbReference type="ARBA" id="ARBA00023170"/>
    </source>
</evidence>
<keyword evidence="8 10" id="KW-0675">Receptor</keyword>
<dbReference type="GO" id="GO:0005886">
    <property type="term" value="C:plasma membrane"/>
    <property type="evidence" value="ECO:0007669"/>
    <property type="project" value="UniProtKB-SubCell"/>
</dbReference>
<comment type="subcellular location">
    <subcellularLocation>
        <location evidence="1">Cell membrane</location>
        <topology evidence="1">Multi-pass membrane protein</topology>
    </subcellularLocation>
</comment>
<dbReference type="Pfam" id="PF00001">
    <property type="entry name" value="7tm_1"/>
    <property type="match status" value="1"/>
</dbReference>
<feature type="transmembrane region" description="Helical" evidence="11">
    <location>
        <begin position="38"/>
        <end position="63"/>
    </location>
</feature>
<evidence type="ECO:0000313" key="14">
    <source>
        <dbReference type="Proteomes" id="UP001497623"/>
    </source>
</evidence>
<keyword evidence="7 11" id="KW-0472">Membrane</keyword>
<evidence type="ECO:0000256" key="4">
    <source>
        <dbReference type="ARBA" id="ARBA00022692"/>
    </source>
</evidence>
<keyword evidence="5 11" id="KW-1133">Transmembrane helix</keyword>
<dbReference type="PANTHER" id="PTHR24230">
    <property type="entry name" value="G-PROTEIN COUPLED RECEPTOR"/>
    <property type="match status" value="1"/>
</dbReference>
<evidence type="ECO:0000256" key="1">
    <source>
        <dbReference type="ARBA" id="ARBA00004651"/>
    </source>
</evidence>
<keyword evidence="6 10" id="KW-0297">G-protein coupled receptor</keyword>
<evidence type="ECO:0000256" key="3">
    <source>
        <dbReference type="ARBA" id="ARBA00022475"/>
    </source>
</evidence>
<dbReference type="InterPro" id="IPR000276">
    <property type="entry name" value="GPCR_Rhodpsn"/>
</dbReference>
<feature type="domain" description="G-protein coupled receptors family 1 profile" evidence="12">
    <location>
        <begin position="17"/>
        <end position="107"/>
    </location>
</feature>
<dbReference type="PROSITE" id="PS00237">
    <property type="entry name" value="G_PROTEIN_RECEP_F1_1"/>
    <property type="match status" value="1"/>
</dbReference>
<keyword evidence="4 10" id="KW-0812">Transmembrane</keyword>
<dbReference type="Proteomes" id="UP001497623">
    <property type="component" value="Unassembled WGS sequence"/>
</dbReference>
<dbReference type="AlphaFoldDB" id="A0AAV2SIM9"/>
<evidence type="ECO:0000259" key="12">
    <source>
        <dbReference type="PROSITE" id="PS50262"/>
    </source>
</evidence>
<dbReference type="PROSITE" id="PS50262">
    <property type="entry name" value="G_PROTEIN_RECEP_F1_2"/>
    <property type="match status" value="1"/>
</dbReference>
<name>A0AAV2SIM9_MEGNR</name>
<comment type="caution">
    <text evidence="13">The sequence shown here is derived from an EMBL/GenBank/DDBJ whole genome shotgun (WGS) entry which is preliminary data.</text>
</comment>
<sequence>MVRAGILGLMALLSLVGNCFTIVSIVRNKRRSRSSVYTLILHLSVADVFVTLTCLTAESIWTYTVAWLAGNVLCKVIKYLQMLSLYLSTFVLVLIGVDRFLTVIYLM</sequence>
<dbReference type="Gene3D" id="1.20.1070.10">
    <property type="entry name" value="Rhodopsin 7-helix transmembrane proteins"/>
    <property type="match status" value="1"/>
</dbReference>
<evidence type="ECO:0000256" key="6">
    <source>
        <dbReference type="ARBA" id="ARBA00023040"/>
    </source>
</evidence>
<proteinExistence type="inferred from homology"/>
<comment type="similarity">
    <text evidence="2 10">Belongs to the G-protein coupled receptor 1 family.</text>
</comment>
<keyword evidence="14" id="KW-1185">Reference proteome</keyword>
<dbReference type="PANTHER" id="PTHR24230:SF163">
    <property type="entry name" value="CORAZONIN RECEPTOR, ISOFORM B"/>
    <property type="match status" value="1"/>
</dbReference>
<evidence type="ECO:0000256" key="11">
    <source>
        <dbReference type="SAM" id="Phobius"/>
    </source>
</evidence>
<organism evidence="13 14">
    <name type="scientific">Meganyctiphanes norvegica</name>
    <name type="common">Northern krill</name>
    <name type="synonym">Thysanopoda norvegica</name>
    <dbReference type="NCBI Taxonomy" id="48144"/>
    <lineage>
        <taxon>Eukaryota</taxon>
        <taxon>Metazoa</taxon>
        <taxon>Ecdysozoa</taxon>
        <taxon>Arthropoda</taxon>
        <taxon>Crustacea</taxon>
        <taxon>Multicrustacea</taxon>
        <taxon>Malacostraca</taxon>
        <taxon>Eumalacostraca</taxon>
        <taxon>Eucarida</taxon>
        <taxon>Euphausiacea</taxon>
        <taxon>Euphausiidae</taxon>
        <taxon>Meganyctiphanes</taxon>
    </lineage>
</organism>
<evidence type="ECO:0000313" key="13">
    <source>
        <dbReference type="EMBL" id="CAL4206558.1"/>
    </source>
</evidence>
<dbReference type="SUPFAM" id="SSF81321">
    <property type="entry name" value="Family A G protein-coupled receptor-like"/>
    <property type="match status" value="1"/>
</dbReference>
<accession>A0AAV2SIM9</accession>
<evidence type="ECO:0000256" key="2">
    <source>
        <dbReference type="ARBA" id="ARBA00010663"/>
    </source>
</evidence>
<feature type="transmembrane region" description="Helical" evidence="11">
    <location>
        <begin position="6"/>
        <end position="26"/>
    </location>
</feature>
<evidence type="ECO:0000256" key="9">
    <source>
        <dbReference type="ARBA" id="ARBA00023224"/>
    </source>
</evidence>
<gene>
    <name evidence="13" type="ORF">MNOR_LOCUS38016</name>
</gene>
<protein>
    <recommendedName>
        <fullName evidence="12">G-protein coupled receptors family 1 profile domain-containing protein</fullName>
    </recommendedName>
</protein>
<evidence type="ECO:0000256" key="7">
    <source>
        <dbReference type="ARBA" id="ARBA00023136"/>
    </source>
</evidence>
<dbReference type="EMBL" id="CAXKWB010082059">
    <property type="protein sequence ID" value="CAL4206558.1"/>
    <property type="molecule type" value="Genomic_DNA"/>
</dbReference>
<feature type="non-terminal residue" evidence="13">
    <location>
        <position position="107"/>
    </location>
</feature>
<dbReference type="InterPro" id="IPR017452">
    <property type="entry name" value="GPCR_Rhodpsn_7TM"/>
</dbReference>
<dbReference type="PRINTS" id="PR00237">
    <property type="entry name" value="GPCRRHODOPSN"/>
</dbReference>
<feature type="transmembrane region" description="Helical" evidence="11">
    <location>
        <begin position="83"/>
        <end position="106"/>
    </location>
</feature>
<keyword evidence="9 10" id="KW-0807">Transducer</keyword>
<evidence type="ECO:0000256" key="10">
    <source>
        <dbReference type="RuleBase" id="RU000688"/>
    </source>
</evidence>
<evidence type="ECO:0000256" key="5">
    <source>
        <dbReference type="ARBA" id="ARBA00022989"/>
    </source>
</evidence>